<comment type="similarity">
    <text evidence="2">Belongs to the glycosyl hydrolase 3 family.</text>
</comment>
<evidence type="ECO:0000256" key="6">
    <source>
        <dbReference type="ARBA" id="ARBA00023295"/>
    </source>
</evidence>
<dbReference type="GO" id="GO:0009251">
    <property type="term" value="P:glucan catabolic process"/>
    <property type="evidence" value="ECO:0007669"/>
    <property type="project" value="TreeGrafter"/>
</dbReference>
<protein>
    <recommendedName>
        <fullName evidence="3">beta-glucosidase</fullName>
        <ecNumber evidence="3">3.2.1.21</ecNumber>
    </recommendedName>
</protein>
<dbReference type="PANTHER" id="PTHR30620:SF16">
    <property type="entry name" value="LYSOSOMAL BETA GLUCOSIDASE"/>
    <property type="match status" value="1"/>
</dbReference>
<comment type="catalytic activity">
    <reaction evidence="1">
        <text>Hydrolysis of terminal, non-reducing beta-D-glucosyl residues with release of beta-D-glucose.</text>
        <dbReference type="EC" id="3.2.1.21"/>
    </reaction>
</comment>
<evidence type="ECO:0000256" key="4">
    <source>
        <dbReference type="ARBA" id="ARBA00022729"/>
    </source>
</evidence>
<dbReference type="EMBL" id="BSXW01000115">
    <property type="protein sequence ID" value="GMF12348.1"/>
    <property type="molecule type" value="Genomic_DNA"/>
</dbReference>
<dbReference type="AlphaFoldDB" id="A0A9W6WQ51"/>
<gene>
    <name evidence="8" type="ORF">Plil01_000297100</name>
</gene>
<dbReference type="EC" id="3.2.1.21" evidence="3"/>
<proteinExistence type="inferred from homology"/>
<reference evidence="8" key="1">
    <citation type="submission" date="2023-04" db="EMBL/GenBank/DDBJ databases">
        <title>Phytophthora lilii NBRC 32176.</title>
        <authorList>
            <person name="Ichikawa N."/>
            <person name="Sato H."/>
            <person name="Tonouchi N."/>
        </authorList>
    </citation>
    <scope>NUCLEOTIDE SEQUENCE</scope>
    <source>
        <strain evidence="8">NBRC 32176</strain>
    </source>
</reference>
<evidence type="ECO:0000256" key="5">
    <source>
        <dbReference type="ARBA" id="ARBA00022801"/>
    </source>
</evidence>
<dbReference type="GO" id="GO:0008422">
    <property type="term" value="F:beta-glucosidase activity"/>
    <property type="evidence" value="ECO:0007669"/>
    <property type="project" value="UniProtKB-EC"/>
</dbReference>
<evidence type="ECO:0000313" key="8">
    <source>
        <dbReference type="EMBL" id="GMF12348.1"/>
    </source>
</evidence>
<keyword evidence="9" id="KW-1185">Reference proteome</keyword>
<evidence type="ECO:0000256" key="3">
    <source>
        <dbReference type="ARBA" id="ARBA00012744"/>
    </source>
</evidence>
<dbReference type="InterPro" id="IPR002772">
    <property type="entry name" value="Glyco_hydro_3_C"/>
</dbReference>
<organism evidence="8 9">
    <name type="scientific">Phytophthora lilii</name>
    <dbReference type="NCBI Taxonomy" id="2077276"/>
    <lineage>
        <taxon>Eukaryota</taxon>
        <taxon>Sar</taxon>
        <taxon>Stramenopiles</taxon>
        <taxon>Oomycota</taxon>
        <taxon>Peronosporomycetes</taxon>
        <taxon>Peronosporales</taxon>
        <taxon>Peronosporaceae</taxon>
        <taxon>Phytophthora</taxon>
    </lineage>
</organism>
<evidence type="ECO:0000313" key="9">
    <source>
        <dbReference type="Proteomes" id="UP001165083"/>
    </source>
</evidence>
<evidence type="ECO:0000256" key="1">
    <source>
        <dbReference type="ARBA" id="ARBA00000448"/>
    </source>
</evidence>
<dbReference type="OrthoDB" id="90185at2759"/>
<sequence length="281" mass="30067">MVGSKTSFLNGTEVLIKQCPEYFNRLKQAAKRVVKLKLKLDCTTTPCLVRKNLPLVGNDDDVAAALELARESIVLLQNDNDTLPLVPSATVFVTGHSADSVGNQCGGWSKRGSGLYGHDDKFFHGVSVKAGLETIAGNNTVKYFNGLHSNGTYSAEDLDTAMKLASEAEYTVAVIGEDGFVERTGDITDMSLPQGQIDYVIKRASTGTMVILVLFEGRPRLVGSLPITVHAVINGLLAGEQAGKAVAEIIYGLTNPSGRMPITYPKNAAGVVIPYNHRVTT</sequence>
<dbReference type="PANTHER" id="PTHR30620">
    <property type="entry name" value="PERIPLASMIC BETA-GLUCOSIDASE-RELATED"/>
    <property type="match status" value="1"/>
</dbReference>
<evidence type="ECO:0000259" key="7">
    <source>
        <dbReference type="Pfam" id="PF01915"/>
    </source>
</evidence>
<dbReference type="Gene3D" id="3.40.50.1700">
    <property type="entry name" value="Glycoside hydrolase family 3 C-terminal domain"/>
    <property type="match status" value="1"/>
</dbReference>
<keyword evidence="5" id="KW-0378">Hydrolase</keyword>
<dbReference type="SUPFAM" id="SSF52279">
    <property type="entry name" value="Beta-D-glucan exohydrolase, C-terminal domain"/>
    <property type="match status" value="1"/>
</dbReference>
<feature type="domain" description="Glycoside hydrolase family 3 C-terminal" evidence="7">
    <location>
        <begin position="73"/>
        <end position="271"/>
    </location>
</feature>
<comment type="caution">
    <text evidence="8">The sequence shown here is derived from an EMBL/GenBank/DDBJ whole genome shotgun (WGS) entry which is preliminary data.</text>
</comment>
<keyword evidence="4" id="KW-0732">Signal</keyword>
<keyword evidence="6" id="KW-0326">Glycosidase</keyword>
<dbReference type="Pfam" id="PF01915">
    <property type="entry name" value="Glyco_hydro_3_C"/>
    <property type="match status" value="1"/>
</dbReference>
<dbReference type="Proteomes" id="UP001165083">
    <property type="component" value="Unassembled WGS sequence"/>
</dbReference>
<accession>A0A9W6WQ51</accession>
<name>A0A9W6WQ51_9STRA</name>
<evidence type="ECO:0000256" key="2">
    <source>
        <dbReference type="ARBA" id="ARBA00005336"/>
    </source>
</evidence>
<dbReference type="FunFam" id="3.40.50.1700:FF:000006">
    <property type="entry name" value="Lysosomal beta glucosidase"/>
    <property type="match status" value="1"/>
</dbReference>
<dbReference type="InterPro" id="IPR051915">
    <property type="entry name" value="Cellulose_Degrad_GH3"/>
</dbReference>
<dbReference type="InterPro" id="IPR036881">
    <property type="entry name" value="Glyco_hydro_3_C_sf"/>
</dbReference>